<evidence type="ECO:0000313" key="2">
    <source>
        <dbReference type="EMBL" id="TCI07294.1"/>
    </source>
</evidence>
<accession>A0A4R0YGE1</accession>
<name>A0A4R0YGE1_9GAMM</name>
<evidence type="ECO:0008006" key="4">
    <source>
        <dbReference type="Google" id="ProtNLM"/>
    </source>
</evidence>
<keyword evidence="1" id="KW-0732">Signal</keyword>
<dbReference type="RefSeq" id="WP_131412564.1">
    <property type="nucleotide sequence ID" value="NZ_SJTG01000005.1"/>
</dbReference>
<feature type="chain" id="PRO_5020307653" description="DUF2059 domain-containing protein" evidence="1">
    <location>
        <begin position="17"/>
        <end position="142"/>
    </location>
</feature>
<dbReference type="Proteomes" id="UP000291822">
    <property type="component" value="Unassembled WGS sequence"/>
</dbReference>
<protein>
    <recommendedName>
        <fullName evidence="4">DUF2059 domain-containing protein</fullName>
    </recommendedName>
</protein>
<evidence type="ECO:0000256" key="1">
    <source>
        <dbReference type="SAM" id="SignalP"/>
    </source>
</evidence>
<gene>
    <name evidence="2" type="ORF">EZM97_32375</name>
</gene>
<comment type="caution">
    <text evidence="2">The sequence shown here is derived from an EMBL/GenBank/DDBJ whole genome shotgun (WGS) entry which is preliminary data.</text>
</comment>
<evidence type="ECO:0000313" key="3">
    <source>
        <dbReference type="Proteomes" id="UP000291822"/>
    </source>
</evidence>
<dbReference type="AlphaFoldDB" id="A0A4R0YGE1"/>
<sequence>MIVMAATLLAAGAAQAGPYTDDLSKCLVGKSTMDDHLVLVQWIYAALSRNPAVASMGTVSDSQVDQANQRMAELFMRLLTVTCKDQAKLALKYEGDFAMQQSFEQLGNVAGRDMFASPDVQKGMSGLAKYIDPTMMMELKSP</sequence>
<reference evidence="2 3" key="1">
    <citation type="submission" date="2019-02" db="EMBL/GenBank/DDBJ databases">
        <title>Dyella amyloliquefaciens sp. nov., isolated from forest soil.</title>
        <authorList>
            <person name="Gao Z.-H."/>
            <person name="Qiu L.-H."/>
        </authorList>
    </citation>
    <scope>NUCLEOTIDE SEQUENCE [LARGE SCALE GENOMIC DNA]</scope>
    <source>
        <strain evidence="2 3">KACC 12747</strain>
    </source>
</reference>
<proteinExistence type="predicted"/>
<dbReference type="EMBL" id="SJTG01000005">
    <property type="protein sequence ID" value="TCI07294.1"/>
    <property type="molecule type" value="Genomic_DNA"/>
</dbReference>
<organism evidence="2 3">
    <name type="scientific">Dyella soli</name>
    <dbReference type="NCBI Taxonomy" id="522319"/>
    <lineage>
        <taxon>Bacteria</taxon>
        <taxon>Pseudomonadati</taxon>
        <taxon>Pseudomonadota</taxon>
        <taxon>Gammaproteobacteria</taxon>
        <taxon>Lysobacterales</taxon>
        <taxon>Rhodanobacteraceae</taxon>
        <taxon>Dyella</taxon>
    </lineage>
</organism>
<keyword evidence="3" id="KW-1185">Reference proteome</keyword>
<feature type="signal peptide" evidence="1">
    <location>
        <begin position="1"/>
        <end position="16"/>
    </location>
</feature>